<comment type="caution">
    <text evidence="7">The sequence shown here is derived from an EMBL/GenBank/DDBJ whole genome shotgun (WGS) entry which is preliminary data.</text>
</comment>
<dbReference type="Pfam" id="PF03073">
    <property type="entry name" value="TspO_MBR"/>
    <property type="match status" value="1"/>
</dbReference>
<evidence type="ECO:0000256" key="2">
    <source>
        <dbReference type="ARBA" id="ARBA00007524"/>
    </source>
</evidence>
<dbReference type="InterPro" id="IPR004307">
    <property type="entry name" value="TspO_MBR"/>
</dbReference>
<keyword evidence="8" id="KW-1185">Reference proteome</keyword>
<dbReference type="OrthoDB" id="8841220at2759"/>
<dbReference type="CDD" id="cd15904">
    <property type="entry name" value="TSPO_MBR"/>
    <property type="match status" value="1"/>
</dbReference>
<dbReference type="FunFam" id="1.20.1260.100:FF:000001">
    <property type="entry name" value="translocator protein 2"/>
    <property type="match status" value="1"/>
</dbReference>
<feature type="transmembrane region" description="Helical" evidence="6">
    <location>
        <begin position="169"/>
        <end position="188"/>
    </location>
</feature>
<proteinExistence type="inferred from homology"/>
<dbReference type="STRING" id="1198029.A0A1U7LPF7"/>
<protein>
    <submittedName>
        <fullName evidence="7">Translocator</fullName>
    </submittedName>
</protein>
<sequence>MCFKVLSTNEIYNDVDLTSPSFQFMAMLPLAAYILSQPALSILLPVGSGLAVGYLTKPYVREIYVKERFPPGKLPAWVFGPVWTGLYVAMGYASHLFYATALAIRSPLLVAGTTAYFSSLVLNLAYMPLTFGINSPTAGLVDLLLLLGNVLYITNTFSKVEKKAAGLMIPYTAWLCYASYLNAGQVYYRRRKTIKGKSKET</sequence>
<gene>
    <name evidence="7" type="ORF">NEOLI_001884</name>
</gene>
<evidence type="ECO:0000256" key="3">
    <source>
        <dbReference type="ARBA" id="ARBA00022692"/>
    </source>
</evidence>
<evidence type="ECO:0000313" key="8">
    <source>
        <dbReference type="Proteomes" id="UP000186594"/>
    </source>
</evidence>
<evidence type="ECO:0000256" key="6">
    <source>
        <dbReference type="SAM" id="Phobius"/>
    </source>
</evidence>
<keyword evidence="4 6" id="KW-1133">Transmembrane helix</keyword>
<dbReference type="PANTHER" id="PTHR10057">
    <property type="entry name" value="PERIPHERAL-TYPE BENZODIAZEPINE RECEPTOR"/>
    <property type="match status" value="1"/>
</dbReference>
<dbReference type="EMBL" id="LXFE01000750">
    <property type="protein sequence ID" value="OLL24534.1"/>
    <property type="molecule type" value="Genomic_DNA"/>
</dbReference>
<dbReference type="GO" id="GO:0033013">
    <property type="term" value="P:tetrapyrrole metabolic process"/>
    <property type="evidence" value="ECO:0007669"/>
    <property type="project" value="UniProtKB-ARBA"/>
</dbReference>
<evidence type="ECO:0000313" key="7">
    <source>
        <dbReference type="EMBL" id="OLL24534.1"/>
    </source>
</evidence>
<accession>A0A1U7LPF7</accession>
<dbReference type="GO" id="GO:0005741">
    <property type="term" value="C:mitochondrial outer membrane"/>
    <property type="evidence" value="ECO:0007669"/>
    <property type="project" value="TreeGrafter"/>
</dbReference>
<evidence type="ECO:0000256" key="1">
    <source>
        <dbReference type="ARBA" id="ARBA00004141"/>
    </source>
</evidence>
<evidence type="ECO:0000256" key="4">
    <source>
        <dbReference type="ARBA" id="ARBA00022989"/>
    </source>
</evidence>
<feature type="transmembrane region" description="Helical" evidence="6">
    <location>
        <begin position="76"/>
        <end position="98"/>
    </location>
</feature>
<dbReference type="OMA" id="SWYPINK"/>
<keyword evidence="5 6" id="KW-0472">Membrane</keyword>
<feature type="transmembrane region" description="Helical" evidence="6">
    <location>
        <begin position="30"/>
        <end position="55"/>
    </location>
</feature>
<dbReference type="PANTHER" id="PTHR10057:SF0">
    <property type="entry name" value="TRANSLOCATOR PROTEIN"/>
    <property type="match status" value="1"/>
</dbReference>
<keyword evidence="3 6" id="KW-0812">Transmembrane</keyword>
<feature type="transmembrane region" description="Helical" evidence="6">
    <location>
        <begin position="138"/>
        <end position="157"/>
    </location>
</feature>
<comment type="similarity">
    <text evidence="2">Belongs to the TspO/BZRP family.</text>
</comment>
<evidence type="ECO:0000256" key="5">
    <source>
        <dbReference type="ARBA" id="ARBA00023136"/>
    </source>
</evidence>
<comment type="subcellular location">
    <subcellularLocation>
        <location evidence="1">Membrane</location>
        <topology evidence="1">Multi-pass membrane protein</topology>
    </subcellularLocation>
</comment>
<feature type="transmembrane region" description="Helical" evidence="6">
    <location>
        <begin position="104"/>
        <end position="126"/>
    </location>
</feature>
<dbReference type="AlphaFoldDB" id="A0A1U7LPF7"/>
<name>A0A1U7LPF7_NEOID</name>
<dbReference type="InterPro" id="IPR038330">
    <property type="entry name" value="TspO/MBR-related_sf"/>
</dbReference>
<reference evidence="7 8" key="1">
    <citation type="submission" date="2016-04" db="EMBL/GenBank/DDBJ databases">
        <title>Evolutionary innovation and constraint leading to complex multicellularity in the Ascomycota.</title>
        <authorList>
            <person name="Cisse O."/>
            <person name="Nguyen A."/>
            <person name="Hewitt D.A."/>
            <person name="Jedd G."/>
            <person name="Stajich J.E."/>
        </authorList>
    </citation>
    <scope>NUCLEOTIDE SEQUENCE [LARGE SCALE GENOMIC DNA]</scope>
    <source>
        <strain evidence="7 8">DAH-3</strain>
    </source>
</reference>
<dbReference type="Proteomes" id="UP000186594">
    <property type="component" value="Unassembled WGS sequence"/>
</dbReference>
<dbReference type="Gene3D" id="1.20.1260.100">
    <property type="entry name" value="TspO/MBR protein"/>
    <property type="match status" value="1"/>
</dbReference>
<organism evidence="7 8">
    <name type="scientific">Neolecta irregularis (strain DAH-3)</name>
    <dbReference type="NCBI Taxonomy" id="1198029"/>
    <lineage>
        <taxon>Eukaryota</taxon>
        <taxon>Fungi</taxon>
        <taxon>Dikarya</taxon>
        <taxon>Ascomycota</taxon>
        <taxon>Taphrinomycotina</taxon>
        <taxon>Neolectales</taxon>
        <taxon>Neolectaceae</taxon>
        <taxon>Neolecta</taxon>
    </lineage>
</organism>